<evidence type="ECO:0000313" key="2">
    <source>
        <dbReference type="EMBL" id="BES99677.1"/>
    </source>
</evidence>
<organism evidence="2 3">
    <name type="scientific">Nesidiocoris tenuis</name>
    <dbReference type="NCBI Taxonomy" id="355587"/>
    <lineage>
        <taxon>Eukaryota</taxon>
        <taxon>Metazoa</taxon>
        <taxon>Ecdysozoa</taxon>
        <taxon>Arthropoda</taxon>
        <taxon>Hexapoda</taxon>
        <taxon>Insecta</taxon>
        <taxon>Pterygota</taxon>
        <taxon>Neoptera</taxon>
        <taxon>Paraneoptera</taxon>
        <taxon>Hemiptera</taxon>
        <taxon>Heteroptera</taxon>
        <taxon>Panheteroptera</taxon>
        <taxon>Cimicomorpha</taxon>
        <taxon>Miridae</taxon>
        <taxon>Dicyphina</taxon>
        <taxon>Nesidiocoris</taxon>
    </lineage>
</organism>
<sequence length="67" mass="7517">MKRGGKLSATNVDILDSGKKSSQPSCTPLTRRELMEESNKTRVNTPRILWRPTSKLREILRTTTGSS</sequence>
<evidence type="ECO:0000256" key="1">
    <source>
        <dbReference type="SAM" id="MobiDB-lite"/>
    </source>
</evidence>
<dbReference type="Proteomes" id="UP001307889">
    <property type="component" value="Chromosome 10"/>
</dbReference>
<reference evidence="2 3" key="1">
    <citation type="submission" date="2023-09" db="EMBL/GenBank/DDBJ databases">
        <title>Nesidiocoris tenuis whole genome shotgun sequence.</title>
        <authorList>
            <person name="Shibata T."/>
            <person name="Shimoda M."/>
            <person name="Kobayashi T."/>
            <person name="Uehara T."/>
        </authorList>
    </citation>
    <scope>NUCLEOTIDE SEQUENCE [LARGE SCALE GENOMIC DNA]</scope>
    <source>
        <strain evidence="2 3">Japan</strain>
    </source>
</reference>
<proteinExistence type="predicted"/>
<dbReference type="EMBL" id="AP028918">
    <property type="protein sequence ID" value="BES99677.1"/>
    <property type="molecule type" value="Genomic_DNA"/>
</dbReference>
<keyword evidence="3" id="KW-1185">Reference proteome</keyword>
<gene>
    <name evidence="2" type="ORF">NTJ_12494</name>
</gene>
<protein>
    <submittedName>
        <fullName evidence="2">Uncharacterized protein</fullName>
    </submittedName>
</protein>
<feature type="region of interest" description="Disordered" evidence="1">
    <location>
        <begin position="1"/>
        <end position="47"/>
    </location>
</feature>
<evidence type="ECO:0000313" key="3">
    <source>
        <dbReference type="Proteomes" id="UP001307889"/>
    </source>
</evidence>
<feature type="compositionally biased region" description="Basic and acidic residues" evidence="1">
    <location>
        <begin position="30"/>
        <end position="40"/>
    </location>
</feature>
<name>A0ABN7B7N8_9HEMI</name>
<accession>A0ABN7B7N8</accession>